<evidence type="ECO:0000256" key="1">
    <source>
        <dbReference type="SAM" id="Phobius"/>
    </source>
</evidence>
<evidence type="ECO:0000313" key="3">
    <source>
        <dbReference type="Proteomes" id="UP000466431"/>
    </source>
</evidence>
<sequence length="308" mass="31730">MEIENANPCLSTTGARGLVKTVKQGPRRHGGVVRFLLGIAAIVVMAAACTNSALSSRPPDAHLQTGTQSTFPLVTMGITSLSVDGKNVLYLGGATGISTLAPGAVRPTPLKLSGYPTASTSAVAPDGTLYFVTLDGLVETVSPGSTEPKRLPFPKLQNYSDIAVATDGTIYLGDNKQNKLLKFVPGADSPTELPVAGINGAGHVAIDAEDNLFVFTMGELVKIAKNAKTAEPVEGAPDHVGGLAVDTAGNLYATNVKANTVSRMPAGGGGWATLPFTGLQSPTHITVDNDGNVYVVNQGRKLVRLAAE</sequence>
<keyword evidence="1" id="KW-1133">Transmembrane helix</keyword>
<keyword evidence="1" id="KW-0812">Transmembrane</keyword>
<keyword evidence="3" id="KW-1185">Reference proteome</keyword>
<feature type="transmembrane region" description="Helical" evidence="1">
    <location>
        <begin position="32"/>
        <end position="54"/>
    </location>
</feature>
<keyword evidence="1" id="KW-0472">Membrane</keyword>
<dbReference type="InterPro" id="IPR011042">
    <property type="entry name" value="6-blade_b-propeller_TolB-like"/>
</dbReference>
<dbReference type="SUPFAM" id="SSF101898">
    <property type="entry name" value="NHL repeat"/>
    <property type="match status" value="1"/>
</dbReference>
<dbReference type="Gene3D" id="2.120.10.30">
    <property type="entry name" value="TolB, C-terminal domain"/>
    <property type="match status" value="1"/>
</dbReference>
<name>A0A7I7RP11_MYCCF</name>
<dbReference type="RefSeq" id="WP_133052481.1">
    <property type="nucleotide sequence ID" value="NZ_AP022591.1"/>
</dbReference>
<evidence type="ECO:0000313" key="2">
    <source>
        <dbReference type="EMBL" id="BBY45659.1"/>
    </source>
</evidence>
<accession>A0A7I7RP11</accession>
<dbReference type="OrthoDB" id="5240929at2"/>
<dbReference type="EMBL" id="AP022591">
    <property type="protein sequence ID" value="BBY45659.1"/>
    <property type="molecule type" value="Genomic_DNA"/>
</dbReference>
<gene>
    <name evidence="2" type="ORF">MCEL_39540</name>
</gene>
<protein>
    <recommendedName>
        <fullName evidence="4">Serine/threonine-protein kinase PknD</fullName>
    </recommendedName>
</protein>
<dbReference type="Proteomes" id="UP000466431">
    <property type="component" value="Chromosome"/>
</dbReference>
<dbReference type="AlphaFoldDB" id="A0A7I7RP11"/>
<organism evidence="2 3">
    <name type="scientific">Mycolicibacterium celeriflavum</name>
    <name type="common">Mycobacterium celeriflavum</name>
    <dbReference type="NCBI Taxonomy" id="1249101"/>
    <lineage>
        <taxon>Bacteria</taxon>
        <taxon>Bacillati</taxon>
        <taxon>Actinomycetota</taxon>
        <taxon>Actinomycetes</taxon>
        <taxon>Mycobacteriales</taxon>
        <taxon>Mycobacteriaceae</taxon>
        <taxon>Mycolicibacterium</taxon>
    </lineage>
</organism>
<dbReference type="KEGG" id="mcee:MCEL_39540"/>
<proteinExistence type="predicted"/>
<reference evidence="2 3" key="1">
    <citation type="journal article" date="2019" name="Emerg. Microbes Infect.">
        <title>Comprehensive subspecies identification of 175 nontuberculous mycobacteria species based on 7547 genomic profiles.</title>
        <authorList>
            <person name="Matsumoto Y."/>
            <person name="Kinjo T."/>
            <person name="Motooka D."/>
            <person name="Nabeya D."/>
            <person name="Jung N."/>
            <person name="Uechi K."/>
            <person name="Horii T."/>
            <person name="Iida T."/>
            <person name="Fujita J."/>
            <person name="Nakamura S."/>
        </authorList>
    </citation>
    <scope>NUCLEOTIDE SEQUENCE [LARGE SCALE GENOMIC DNA]</scope>
    <source>
        <strain evidence="2 3">JCM 18439</strain>
    </source>
</reference>
<evidence type="ECO:0008006" key="4">
    <source>
        <dbReference type="Google" id="ProtNLM"/>
    </source>
</evidence>